<protein>
    <submittedName>
        <fullName evidence="1">Uncharacterized protein</fullName>
    </submittedName>
</protein>
<dbReference type="AlphaFoldDB" id="A0A7S4UVE2"/>
<sequence>MLLDVIWEPAGRPRPGTDGQRGLLWEASAEQLESMLASHYSPEAHGQLLSWVLETTGGVLCEKGESSERLRVTIAEVFQIVVWGAEDLLEPDVNQGRQSQAYVNLLRIVTCRPFVRCWA</sequence>
<organism evidence="1">
    <name type="scientific">Alexandrium monilatum</name>
    <dbReference type="NCBI Taxonomy" id="311494"/>
    <lineage>
        <taxon>Eukaryota</taxon>
        <taxon>Sar</taxon>
        <taxon>Alveolata</taxon>
        <taxon>Dinophyceae</taxon>
        <taxon>Gonyaulacales</taxon>
        <taxon>Pyrocystaceae</taxon>
        <taxon>Alexandrium</taxon>
    </lineage>
</organism>
<evidence type="ECO:0000313" key="1">
    <source>
        <dbReference type="EMBL" id="CAE4574265.1"/>
    </source>
</evidence>
<dbReference type="EMBL" id="HBNR01020889">
    <property type="protein sequence ID" value="CAE4574265.1"/>
    <property type="molecule type" value="Transcribed_RNA"/>
</dbReference>
<proteinExistence type="predicted"/>
<accession>A0A7S4UVE2</accession>
<name>A0A7S4UVE2_9DINO</name>
<reference evidence="1" key="1">
    <citation type="submission" date="2021-01" db="EMBL/GenBank/DDBJ databases">
        <authorList>
            <person name="Corre E."/>
            <person name="Pelletier E."/>
            <person name="Niang G."/>
            <person name="Scheremetjew M."/>
            <person name="Finn R."/>
            <person name="Kale V."/>
            <person name="Holt S."/>
            <person name="Cochrane G."/>
            <person name="Meng A."/>
            <person name="Brown T."/>
            <person name="Cohen L."/>
        </authorList>
    </citation>
    <scope>NUCLEOTIDE SEQUENCE</scope>
    <source>
        <strain evidence="1">CCMP3105</strain>
    </source>
</reference>
<gene>
    <name evidence="1" type="ORF">AMON00008_LOCUS13884</name>
</gene>